<dbReference type="InterPro" id="IPR037066">
    <property type="entry name" value="Plug_dom_sf"/>
</dbReference>
<dbReference type="PROSITE" id="PS51257">
    <property type="entry name" value="PROKAR_LIPOPROTEIN"/>
    <property type="match status" value="1"/>
</dbReference>
<feature type="signal peptide" evidence="3">
    <location>
        <begin position="1"/>
        <end position="19"/>
    </location>
</feature>
<keyword evidence="6" id="KW-1185">Reference proteome</keyword>
<comment type="caution">
    <text evidence="5">The sequence shown here is derived from an EMBL/GenBank/DDBJ whole genome shotgun (WGS) entry which is preliminary data.</text>
</comment>
<evidence type="ECO:0000313" key="6">
    <source>
        <dbReference type="Proteomes" id="UP001484239"/>
    </source>
</evidence>
<dbReference type="Proteomes" id="UP001484239">
    <property type="component" value="Unassembled WGS sequence"/>
</dbReference>
<keyword evidence="1" id="KW-1134">Transmembrane beta strand</keyword>
<evidence type="ECO:0000259" key="4">
    <source>
        <dbReference type="Pfam" id="PF07715"/>
    </source>
</evidence>
<keyword evidence="1" id="KW-0472">Membrane</keyword>
<feature type="compositionally biased region" description="Basic and acidic residues" evidence="2">
    <location>
        <begin position="128"/>
        <end position="143"/>
    </location>
</feature>
<keyword evidence="1" id="KW-0812">Transmembrane</keyword>
<comment type="subcellular location">
    <subcellularLocation>
        <location evidence="1">Cell outer membrane</location>
        <topology evidence="1">Multi-pass membrane protein</topology>
    </subcellularLocation>
</comment>
<dbReference type="InterPro" id="IPR008969">
    <property type="entry name" value="CarboxyPept-like_regulatory"/>
</dbReference>
<dbReference type="SUPFAM" id="SSF49464">
    <property type="entry name" value="Carboxypeptidase regulatory domain-like"/>
    <property type="match status" value="1"/>
</dbReference>
<keyword evidence="1" id="KW-0998">Cell outer membrane</keyword>
<feature type="domain" description="TonB-dependent receptor plug" evidence="4">
    <location>
        <begin position="154"/>
        <end position="242"/>
    </location>
</feature>
<dbReference type="InterPro" id="IPR039426">
    <property type="entry name" value="TonB-dep_rcpt-like"/>
</dbReference>
<dbReference type="Pfam" id="PF07715">
    <property type="entry name" value="Plug"/>
    <property type="match status" value="1"/>
</dbReference>
<feature type="chain" id="PRO_5046827816" evidence="3">
    <location>
        <begin position="20"/>
        <end position="254"/>
    </location>
</feature>
<evidence type="ECO:0000313" key="5">
    <source>
        <dbReference type="EMBL" id="MEK9500232.1"/>
    </source>
</evidence>
<evidence type="ECO:0000256" key="3">
    <source>
        <dbReference type="SAM" id="SignalP"/>
    </source>
</evidence>
<evidence type="ECO:0000256" key="1">
    <source>
        <dbReference type="PROSITE-ProRule" id="PRU01360"/>
    </source>
</evidence>
<protein>
    <submittedName>
        <fullName evidence="5">TonB-dependent receptor</fullName>
    </submittedName>
</protein>
<name>A0ABU9E697_9BACT</name>
<accession>A0ABU9E697</accession>
<dbReference type="Gene3D" id="2.170.130.10">
    <property type="entry name" value="TonB-dependent receptor, plug domain"/>
    <property type="match status" value="1"/>
</dbReference>
<sequence length="254" mass="27479">MRHLHLAIALPLLAGCSSAARPADSIEPGVDTIPTVSGEVVDHGTARPVEGAIVHLESLRGGVWRATAEGTDRTGAFRFTDVPVGVYRVRVSADGYDAMNDSLPVADDHRSFFVLPLSKGEGSLQPRARSDDPAREGARDYEGRRRRGGAGFLITREDILEQRPRFVSEMLRRVPGGMLAPSGGGGYTLLLRGQCRPGIWMDGVRLGVRDVDNLVAPLELEAIEVYHGHQLPVEFGVDECGGILIWTRRRAPAG</sequence>
<dbReference type="Gene3D" id="2.60.40.1120">
    <property type="entry name" value="Carboxypeptidase-like, regulatory domain"/>
    <property type="match status" value="1"/>
</dbReference>
<keyword evidence="1" id="KW-0813">Transport</keyword>
<dbReference type="Pfam" id="PF13620">
    <property type="entry name" value="CarboxypepD_reg"/>
    <property type="match status" value="1"/>
</dbReference>
<dbReference type="EMBL" id="JBBHLI010000002">
    <property type="protein sequence ID" value="MEK9500232.1"/>
    <property type="molecule type" value="Genomic_DNA"/>
</dbReference>
<evidence type="ECO:0000256" key="2">
    <source>
        <dbReference type="SAM" id="MobiDB-lite"/>
    </source>
</evidence>
<proteinExistence type="inferred from homology"/>
<gene>
    <name evidence="5" type="ORF">WI372_04525</name>
</gene>
<comment type="similarity">
    <text evidence="1">Belongs to the TonB-dependent receptor family.</text>
</comment>
<keyword evidence="5" id="KW-0675">Receptor</keyword>
<dbReference type="InterPro" id="IPR012910">
    <property type="entry name" value="Plug_dom"/>
</dbReference>
<feature type="region of interest" description="Disordered" evidence="2">
    <location>
        <begin position="122"/>
        <end position="143"/>
    </location>
</feature>
<keyword evidence="3" id="KW-0732">Signal</keyword>
<reference evidence="5 6" key="1">
    <citation type="submission" date="2024-02" db="EMBL/GenBank/DDBJ databases">
        <title>A novel Gemmatimonadota bacterium.</title>
        <authorList>
            <person name="Du Z.-J."/>
            <person name="Ye Y.-Q."/>
        </authorList>
    </citation>
    <scope>NUCLEOTIDE SEQUENCE [LARGE SCALE GENOMIC DNA]</scope>
    <source>
        <strain evidence="5 6">DH-20</strain>
    </source>
</reference>
<organism evidence="5 6">
    <name type="scientific">Gaopeijia maritima</name>
    <dbReference type="NCBI Taxonomy" id="3119007"/>
    <lineage>
        <taxon>Bacteria</taxon>
        <taxon>Pseudomonadati</taxon>
        <taxon>Gemmatimonadota</taxon>
        <taxon>Longimicrobiia</taxon>
        <taxon>Gaopeijiales</taxon>
        <taxon>Gaopeijiaceae</taxon>
        <taxon>Gaopeijia</taxon>
    </lineage>
</organism>
<dbReference type="SUPFAM" id="SSF56935">
    <property type="entry name" value="Porins"/>
    <property type="match status" value="1"/>
</dbReference>
<dbReference type="RefSeq" id="WP_405284985.1">
    <property type="nucleotide sequence ID" value="NZ_CP144380.1"/>
</dbReference>
<dbReference type="PROSITE" id="PS52016">
    <property type="entry name" value="TONB_DEPENDENT_REC_3"/>
    <property type="match status" value="1"/>
</dbReference>